<dbReference type="InterPro" id="IPR003594">
    <property type="entry name" value="HATPase_dom"/>
</dbReference>
<dbReference type="Pfam" id="PF07730">
    <property type="entry name" value="HisKA_3"/>
    <property type="match status" value="1"/>
</dbReference>
<dbReference type="Gene3D" id="3.30.565.10">
    <property type="entry name" value="Histidine kinase-like ATPase, C-terminal domain"/>
    <property type="match status" value="1"/>
</dbReference>
<evidence type="ECO:0000313" key="13">
    <source>
        <dbReference type="Proteomes" id="UP001225605"/>
    </source>
</evidence>
<feature type="domain" description="Histidine kinase/HSP90-like ATPase" evidence="10">
    <location>
        <begin position="266"/>
        <end position="347"/>
    </location>
</feature>
<protein>
    <recommendedName>
        <fullName evidence="2">histidine kinase</fullName>
        <ecNumber evidence="2">2.7.13.3</ecNumber>
    </recommendedName>
</protein>
<evidence type="ECO:0000256" key="6">
    <source>
        <dbReference type="ARBA" id="ARBA00022777"/>
    </source>
</evidence>
<accession>A0ABU0XAF7</accession>
<dbReference type="SUPFAM" id="SSF55874">
    <property type="entry name" value="ATPase domain of HSP90 chaperone/DNA topoisomerase II/histidine kinase"/>
    <property type="match status" value="1"/>
</dbReference>
<dbReference type="PANTHER" id="PTHR24421:SF10">
    <property type="entry name" value="NITRATE_NITRITE SENSOR PROTEIN NARQ"/>
    <property type="match status" value="1"/>
</dbReference>
<keyword evidence="8" id="KW-0902">Two-component regulatory system</keyword>
<keyword evidence="5" id="KW-0547">Nucleotide-binding</keyword>
<evidence type="ECO:0000259" key="11">
    <source>
        <dbReference type="Pfam" id="PF07730"/>
    </source>
</evidence>
<evidence type="ECO:0000256" key="7">
    <source>
        <dbReference type="ARBA" id="ARBA00022840"/>
    </source>
</evidence>
<keyword evidence="4" id="KW-0808">Transferase</keyword>
<gene>
    <name evidence="12" type="ORF">CKY47_35315</name>
</gene>
<dbReference type="Proteomes" id="UP001225605">
    <property type="component" value="Unassembled WGS sequence"/>
</dbReference>
<evidence type="ECO:0000256" key="5">
    <source>
        <dbReference type="ARBA" id="ARBA00022741"/>
    </source>
</evidence>
<evidence type="ECO:0000256" key="8">
    <source>
        <dbReference type="ARBA" id="ARBA00023012"/>
    </source>
</evidence>
<dbReference type="InterPro" id="IPR036890">
    <property type="entry name" value="HATPase_C_sf"/>
</dbReference>
<dbReference type="InterPro" id="IPR011712">
    <property type="entry name" value="Sig_transdc_His_kin_sub3_dim/P"/>
</dbReference>
<evidence type="ECO:0000256" key="3">
    <source>
        <dbReference type="ARBA" id="ARBA00022553"/>
    </source>
</evidence>
<evidence type="ECO:0000256" key="4">
    <source>
        <dbReference type="ARBA" id="ARBA00022679"/>
    </source>
</evidence>
<comment type="catalytic activity">
    <reaction evidence="1">
        <text>ATP + protein L-histidine = ADP + protein N-phospho-L-histidine.</text>
        <dbReference type="EC" id="2.7.13.3"/>
    </reaction>
</comment>
<keyword evidence="7" id="KW-0067">ATP-binding</keyword>
<evidence type="ECO:0000256" key="9">
    <source>
        <dbReference type="SAM" id="MobiDB-lite"/>
    </source>
</evidence>
<keyword evidence="13" id="KW-1185">Reference proteome</keyword>
<dbReference type="EC" id="2.7.13.3" evidence="2"/>
<evidence type="ECO:0000256" key="1">
    <source>
        <dbReference type="ARBA" id="ARBA00000085"/>
    </source>
</evidence>
<comment type="caution">
    <text evidence="12">The sequence shown here is derived from an EMBL/GenBank/DDBJ whole genome shotgun (WGS) entry which is preliminary data.</text>
</comment>
<organism evidence="12 13">
    <name type="scientific">Saccharothrix yanglingensis</name>
    <dbReference type="NCBI Taxonomy" id="659496"/>
    <lineage>
        <taxon>Bacteria</taxon>
        <taxon>Bacillati</taxon>
        <taxon>Actinomycetota</taxon>
        <taxon>Actinomycetes</taxon>
        <taxon>Pseudonocardiales</taxon>
        <taxon>Pseudonocardiaceae</taxon>
        <taxon>Saccharothrix</taxon>
    </lineage>
</organism>
<dbReference type="PANTHER" id="PTHR24421">
    <property type="entry name" value="NITRATE/NITRITE SENSOR PROTEIN NARX-RELATED"/>
    <property type="match status" value="1"/>
</dbReference>
<feature type="domain" description="Signal transduction histidine kinase subgroup 3 dimerisation and phosphoacceptor" evidence="11">
    <location>
        <begin position="160"/>
        <end position="216"/>
    </location>
</feature>
<dbReference type="InterPro" id="IPR050482">
    <property type="entry name" value="Sensor_HK_TwoCompSys"/>
</dbReference>
<name>A0ABU0XAF7_9PSEU</name>
<reference evidence="12 13" key="1">
    <citation type="submission" date="2017-06" db="EMBL/GenBank/DDBJ databases">
        <title>Cultured bacterium strain Saccharothrix yanglingensis Hhs.015.</title>
        <authorList>
            <person name="Xia Y."/>
        </authorList>
    </citation>
    <scope>NUCLEOTIDE SEQUENCE [LARGE SCALE GENOMIC DNA]</scope>
    <source>
        <strain evidence="12 13">Hhs.015</strain>
    </source>
</reference>
<evidence type="ECO:0000256" key="2">
    <source>
        <dbReference type="ARBA" id="ARBA00012438"/>
    </source>
</evidence>
<keyword evidence="3" id="KW-0597">Phosphoprotein</keyword>
<keyword evidence="6" id="KW-0418">Kinase</keyword>
<proteinExistence type="predicted"/>
<evidence type="ECO:0000259" key="10">
    <source>
        <dbReference type="Pfam" id="PF02518"/>
    </source>
</evidence>
<evidence type="ECO:0000313" key="12">
    <source>
        <dbReference type="EMBL" id="MDQ2589118.1"/>
    </source>
</evidence>
<dbReference type="CDD" id="cd16917">
    <property type="entry name" value="HATPase_UhpB-NarQ-NarX-like"/>
    <property type="match status" value="1"/>
</dbReference>
<dbReference type="EMBL" id="NSDM01000030">
    <property type="protein sequence ID" value="MDQ2589118.1"/>
    <property type="molecule type" value="Genomic_DNA"/>
</dbReference>
<feature type="region of interest" description="Disordered" evidence="9">
    <location>
        <begin position="1"/>
        <end position="33"/>
    </location>
</feature>
<sequence length="349" mass="36533">MPVRIAGSAPAHSEAVSPSSRYRRGVRRRDRDDRGVKGIVDHLASCGDRSPDLRGLAEVIGRSVGARACALTVDGRRLTWGVAGTTWWGTAVQHGGEVQGALAVSPGSMGPLPGVAAAVGPLFAEARLAADADRLRRAGDAAVRELADGRWRAAAEMDRERRAAERDLHDGAQHHLVALRMSVALMEHAVATGDEEKARELPARFSARLDEAEQLVVRTASGILPVALVAKGLAPALAEELDGHDDVRLDVDPALRRYPGPAESAVFFVCLEAVSNARKHAPGAPIRVSLRETGAGLGFEVRDGGPGFGELPPDAGLHHLTSRMAAVGGTVRIASAPGKGTSVIGSVPR</sequence>
<dbReference type="Pfam" id="PF02518">
    <property type="entry name" value="HATPase_c"/>
    <property type="match status" value="1"/>
</dbReference>